<feature type="transmembrane region" description="Helical" evidence="1">
    <location>
        <begin position="120"/>
        <end position="142"/>
    </location>
</feature>
<sequence>MRSTPWSTARKTLPAVAIVTLLAYLSTELINGLANLRADGPTCLIATLAAFLLYLGIILPASVALVRVKASHLPENLEPIAPFDRTFGRTDDGRDLTFVEAWKSIETDRWKRLAKMVVKLAPVTLILPTIFLYGAILVLVAYGEIP</sequence>
<feature type="transmembrane region" description="Helical" evidence="1">
    <location>
        <begin position="45"/>
        <end position="66"/>
    </location>
</feature>
<keyword evidence="1" id="KW-0812">Transmembrane</keyword>
<proteinExistence type="predicted"/>
<gene>
    <name evidence="2" type="ORF">GSTUAT00006318001</name>
</gene>
<feature type="non-terminal residue" evidence="2">
    <location>
        <position position="146"/>
    </location>
</feature>
<keyword evidence="3" id="KW-1185">Reference proteome</keyword>
<reference evidence="2" key="1">
    <citation type="submission" date="2015-10" db="EMBL/GenBank/DDBJ databases">
        <authorList>
            <person name="Regsiter A."/>
            <person name="william w."/>
        </authorList>
    </citation>
    <scope>NUCLEOTIDE SEQUENCE</scope>
    <source>
        <strain evidence="2">Montdore</strain>
    </source>
</reference>
<dbReference type="Proteomes" id="UP001412239">
    <property type="component" value="Unassembled WGS sequence"/>
</dbReference>
<name>A0A292PT09_9PEZI</name>
<keyword evidence="1" id="KW-1133">Transmembrane helix</keyword>
<feature type="transmembrane region" description="Helical" evidence="1">
    <location>
        <begin position="12"/>
        <end position="33"/>
    </location>
</feature>
<organism evidence="2 3">
    <name type="scientific">Tuber aestivum</name>
    <name type="common">summer truffle</name>
    <dbReference type="NCBI Taxonomy" id="59557"/>
    <lineage>
        <taxon>Eukaryota</taxon>
        <taxon>Fungi</taxon>
        <taxon>Dikarya</taxon>
        <taxon>Ascomycota</taxon>
        <taxon>Pezizomycotina</taxon>
        <taxon>Pezizomycetes</taxon>
        <taxon>Pezizales</taxon>
        <taxon>Tuberaceae</taxon>
        <taxon>Tuber</taxon>
    </lineage>
</organism>
<evidence type="ECO:0000256" key="1">
    <source>
        <dbReference type="SAM" id="Phobius"/>
    </source>
</evidence>
<protein>
    <submittedName>
        <fullName evidence="2">Uncharacterized protein</fullName>
    </submittedName>
</protein>
<accession>A0A292PT09</accession>
<dbReference type="AlphaFoldDB" id="A0A292PT09"/>
<evidence type="ECO:0000313" key="2">
    <source>
        <dbReference type="EMBL" id="CUS09603.1"/>
    </source>
</evidence>
<keyword evidence="1" id="KW-0472">Membrane</keyword>
<evidence type="ECO:0000313" key="3">
    <source>
        <dbReference type="Proteomes" id="UP001412239"/>
    </source>
</evidence>
<dbReference type="EMBL" id="LN891076">
    <property type="protein sequence ID" value="CUS09603.1"/>
    <property type="molecule type" value="Genomic_DNA"/>
</dbReference>